<evidence type="ECO:0000256" key="3">
    <source>
        <dbReference type="ARBA" id="ARBA00034487"/>
    </source>
</evidence>
<name>A0AAW5K4Z2_9BACT</name>
<evidence type="ECO:0000256" key="7">
    <source>
        <dbReference type="ARBA" id="ARBA00047943"/>
    </source>
</evidence>
<sequence>MPDIRESIKQAYTEAVSRGGEETLSISDMTKDNYDEETLRDLPVQTFGCGNPIEAALLKPGERVLDLGSGAGLDLLLAAKRVGTEGHVYGLDMTKAMLDKARKNIDRLGFRNITLLRGYIEDIPLHDGGVDVLISNCVINLSPDKDRVFGEAFRVLSSRGRFCVSDVVLMKRVPEKLKKSPAAWSG</sequence>
<accession>A0AAW5K4Z2</accession>
<reference evidence="10 11" key="1">
    <citation type="submission" date="2022-06" db="EMBL/GenBank/DDBJ databases">
        <title>Isolation of gut microbiota from human fecal samples.</title>
        <authorList>
            <person name="Pamer E.G."/>
            <person name="Barat B."/>
            <person name="Waligurski E."/>
            <person name="Medina S."/>
            <person name="Paddock L."/>
            <person name="Mostad J."/>
        </authorList>
    </citation>
    <scope>NUCLEOTIDE SEQUENCE [LARGE SCALE GENOMIC DNA]</scope>
    <source>
        <strain evidence="10 11">DFI.9.90</strain>
    </source>
</reference>
<dbReference type="AlphaFoldDB" id="A0AAW5K4Z2"/>
<feature type="domain" description="Methyltransferase" evidence="9">
    <location>
        <begin position="59"/>
        <end position="183"/>
    </location>
</feature>
<dbReference type="PANTHER" id="PTHR43675:SF8">
    <property type="entry name" value="ARSENITE METHYLTRANSFERASE"/>
    <property type="match status" value="1"/>
</dbReference>
<dbReference type="CDD" id="cd02440">
    <property type="entry name" value="AdoMet_MTases"/>
    <property type="match status" value="1"/>
</dbReference>
<comment type="caution">
    <text evidence="10">The sequence shown here is derived from an EMBL/GenBank/DDBJ whole genome shotgun (WGS) entry which is preliminary data.</text>
</comment>
<dbReference type="InterPro" id="IPR029063">
    <property type="entry name" value="SAM-dependent_MTases_sf"/>
</dbReference>
<dbReference type="EMBL" id="JANFYT010000021">
    <property type="protein sequence ID" value="MCQ4814831.1"/>
    <property type="molecule type" value="Genomic_DNA"/>
</dbReference>
<comment type="catalytic activity">
    <reaction evidence="8">
        <text>arsenic triglutathione + 3 [thioredoxin]-dithiol + 3 S-adenosyl-L-methionine = trimethylarsine + 3 [thioredoxin]-disulfide + 3 glutathione + 3 S-adenosyl-L-homocysteine + 3 H(+)</text>
        <dbReference type="Rhea" id="RHEA:69432"/>
        <dbReference type="Rhea" id="RHEA-COMP:10698"/>
        <dbReference type="Rhea" id="RHEA-COMP:10700"/>
        <dbReference type="ChEBI" id="CHEBI:15378"/>
        <dbReference type="ChEBI" id="CHEBI:27130"/>
        <dbReference type="ChEBI" id="CHEBI:29950"/>
        <dbReference type="ChEBI" id="CHEBI:50058"/>
        <dbReference type="ChEBI" id="CHEBI:57856"/>
        <dbReference type="ChEBI" id="CHEBI:57925"/>
        <dbReference type="ChEBI" id="CHEBI:59789"/>
        <dbReference type="ChEBI" id="CHEBI:183640"/>
        <dbReference type="EC" id="2.1.1.137"/>
    </reaction>
</comment>
<dbReference type="GeneID" id="95755543"/>
<dbReference type="Proteomes" id="UP001205919">
    <property type="component" value="Unassembled WGS sequence"/>
</dbReference>
<organism evidence="10 11">
    <name type="scientific">Cloacibacillus evryensis</name>
    <dbReference type="NCBI Taxonomy" id="508460"/>
    <lineage>
        <taxon>Bacteria</taxon>
        <taxon>Thermotogati</taxon>
        <taxon>Synergistota</taxon>
        <taxon>Synergistia</taxon>
        <taxon>Synergistales</taxon>
        <taxon>Synergistaceae</taxon>
        <taxon>Cloacibacillus</taxon>
    </lineage>
</organism>
<dbReference type="InterPro" id="IPR025714">
    <property type="entry name" value="Methyltranfer_dom"/>
</dbReference>
<gene>
    <name evidence="10" type="ORF">NE630_10360</name>
</gene>
<evidence type="ECO:0000256" key="5">
    <source>
        <dbReference type="ARBA" id="ARBA00034545"/>
    </source>
</evidence>
<evidence type="ECO:0000256" key="6">
    <source>
        <dbReference type="ARBA" id="ARBA00047941"/>
    </source>
</evidence>
<keyword evidence="1" id="KW-0808">Transferase</keyword>
<comment type="similarity">
    <text evidence="3">Belongs to the methyltransferase superfamily. Arsenite methyltransferase family.</text>
</comment>
<comment type="catalytic activity">
    <reaction evidence="6">
        <text>arsenic triglutathione + [thioredoxin]-dithiol + S-adenosyl-L-methionine + 2 H2O = methylarsonous acid + [thioredoxin]-disulfide + 3 glutathione + S-adenosyl-L-homocysteine + H(+)</text>
        <dbReference type="Rhea" id="RHEA:69460"/>
        <dbReference type="Rhea" id="RHEA-COMP:10698"/>
        <dbReference type="Rhea" id="RHEA-COMP:10700"/>
        <dbReference type="ChEBI" id="CHEBI:15377"/>
        <dbReference type="ChEBI" id="CHEBI:15378"/>
        <dbReference type="ChEBI" id="CHEBI:17826"/>
        <dbReference type="ChEBI" id="CHEBI:29950"/>
        <dbReference type="ChEBI" id="CHEBI:50058"/>
        <dbReference type="ChEBI" id="CHEBI:57856"/>
        <dbReference type="ChEBI" id="CHEBI:57925"/>
        <dbReference type="ChEBI" id="CHEBI:59789"/>
        <dbReference type="ChEBI" id="CHEBI:183640"/>
        <dbReference type="EC" id="2.1.1.137"/>
    </reaction>
</comment>
<evidence type="ECO:0000313" key="10">
    <source>
        <dbReference type="EMBL" id="MCQ4814831.1"/>
    </source>
</evidence>
<comment type="catalytic activity">
    <reaction evidence="7">
        <text>arsenic triglutathione + 2 [thioredoxin]-dithiol + 2 S-adenosyl-L-methionine + H2O = dimethylarsinous acid + 2 [thioredoxin]-disulfide + 3 glutathione + 2 S-adenosyl-L-homocysteine + 2 H(+)</text>
        <dbReference type="Rhea" id="RHEA:69464"/>
        <dbReference type="Rhea" id="RHEA-COMP:10698"/>
        <dbReference type="Rhea" id="RHEA-COMP:10700"/>
        <dbReference type="ChEBI" id="CHEBI:15377"/>
        <dbReference type="ChEBI" id="CHEBI:15378"/>
        <dbReference type="ChEBI" id="CHEBI:23808"/>
        <dbReference type="ChEBI" id="CHEBI:29950"/>
        <dbReference type="ChEBI" id="CHEBI:50058"/>
        <dbReference type="ChEBI" id="CHEBI:57856"/>
        <dbReference type="ChEBI" id="CHEBI:57925"/>
        <dbReference type="ChEBI" id="CHEBI:59789"/>
        <dbReference type="ChEBI" id="CHEBI:183640"/>
        <dbReference type="EC" id="2.1.1.137"/>
    </reaction>
</comment>
<dbReference type="EC" id="2.1.1.137" evidence="4"/>
<evidence type="ECO:0000256" key="2">
    <source>
        <dbReference type="ARBA" id="ARBA00022691"/>
    </source>
</evidence>
<dbReference type="Gene3D" id="3.40.50.150">
    <property type="entry name" value="Vaccinia Virus protein VP39"/>
    <property type="match status" value="1"/>
</dbReference>
<keyword evidence="2" id="KW-0949">S-adenosyl-L-methionine</keyword>
<proteinExistence type="inferred from homology"/>
<evidence type="ECO:0000256" key="8">
    <source>
        <dbReference type="ARBA" id="ARBA00048428"/>
    </source>
</evidence>
<dbReference type="RefSeq" id="WP_008710607.1">
    <property type="nucleotide sequence ID" value="NZ_CABKQM010000006.1"/>
</dbReference>
<dbReference type="GO" id="GO:0030791">
    <property type="term" value="F:arsenite methyltransferase activity"/>
    <property type="evidence" value="ECO:0007669"/>
    <property type="project" value="UniProtKB-EC"/>
</dbReference>
<dbReference type="Pfam" id="PF13847">
    <property type="entry name" value="Methyltransf_31"/>
    <property type="match status" value="1"/>
</dbReference>
<dbReference type="SUPFAM" id="SSF53335">
    <property type="entry name" value="S-adenosyl-L-methionine-dependent methyltransferases"/>
    <property type="match status" value="1"/>
</dbReference>
<dbReference type="InterPro" id="IPR026669">
    <property type="entry name" value="Arsenite_MeTrfase-like"/>
</dbReference>
<evidence type="ECO:0000256" key="4">
    <source>
        <dbReference type="ARBA" id="ARBA00034521"/>
    </source>
</evidence>
<keyword evidence="11" id="KW-1185">Reference proteome</keyword>
<dbReference type="PANTHER" id="PTHR43675">
    <property type="entry name" value="ARSENITE METHYLTRANSFERASE"/>
    <property type="match status" value="1"/>
</dbReference>
<keyword evidence="10" id="KW-0489">Methyltransferase</keyword>
<evidence type="ECO:0000259" key="9">
    <source>
        <dbReference type="Pfam" id="PF13847"/>
    </source>
</evidence>
<dbReference type="GO" id="GO:0032259">
    <property type="term" value="P:methylation"/>
    <property type="evidence" value="ECO:0007669"/>
    <property type="project" value="UniProtKB-KW"/>
</dbReference>
<evidence type="ECO:0000313" key="11">
    <source>
        <dbReference type="Proteomes" id="UP001205919"/>
    </source>
</evidence>
<evidence type="ECO:0000256" key="1">
    <source>
        <dbReference type="ARBA" id="ARBA00022679"/>
    </source>
</evidence>
<protein>
    <recommendedName>
        <fullName evidence="5">Arsenite methyltransferase</fullName>
        <ecNumber evidence="4">2.1.1.137</ecNumber>
    </recommendedName>
</protein>